<feature type="transmembrane region" description="Helical" evidence="1">
    <location>
        <begin position="12"/>
        <end position="33"/>
    </location>
</feature>
<dbReference type="PROSITE" id="PS00409">
    <property type="entry name" value="PROKAR_NTER_METHYL"/>
    <property type="match status" value="1"/>
</dbReference>
<keyword evidence="1" id="KW-0472">Membrane</keyword>
<keyword evidence="1" id="KW-1133">Transmembrane helix</keyword>
<name>A0A2H0YVD5_9BACT</name>
<dbReference type="Pfam" id="PF07963">
    <property type="entry name" value="N_methyl"/>
    <property type="match status" value="1"/>
</dbReference>
<gene>
    <name evidence="2" type="ORF">COT24_03365</name>
</gene>
<evidence type="ECO:0000313" key="3">
    <source>
        <dbReference type="Proteomes" id="UP000231542"/>
    </source>
</evidence>
<reference evidence="2 3" key="1">
    <citation type="submission" date="2017-09" db="EMBL/GenBank/DDBJ databases">
        <title>Depth-based differentiation of microbial function through sediment-hosted aquifers and enrichment of novel symbionts in the deep terrestrial subsurface.</title>
        <authorList>
            <person name="Probst A.J."/>
            <person name="Ladd B."/>
            <person name="Jarett J.K."/>
            <person name="Geller-Mcgrath D.E."/>
            <person name="Sieber C.M."/>
            <person name="Emerson J.B."/>
            <person name="Anantharaman K."/>
            <person name="Thomas B.C."/>
            <person name="Malmstrom R."/>
            <person name="Stieglmeier M."/>
            <person name="Klingl A."/>
            <person name="Woyke T."/>
            <person name="Ryan C.M."/>
            <person name="Banfield J.F."/>
        </authorList>
    </citation>
    <scope>NUCLEOTIDE SEQUENCE [LARGE SCALE GENOMIC DNA]</scope>
    <source>
        <strain evidence="2">CG08_land_8_20_14_0_20_40_16</strain>
    </source>
</reference>
<dbReference type="AlphaFoldDB" id="A0A2H0YVD5"/>
<organism evidence="2 3">
    <name type="scientific">Candidatus Kerfeldbacteria bacterium CG08_land_8_20_14_0_20_40_16</name>
    <dbReference type="NCBI Taxonomy" id="2014244"/>
    <lineage>
        <taxon>Bacteria</taxon>
        <taxon>Candidatus Kerfeldiibacteriota</taxon>
    </lineage>
</organism>
<sequence length="202" mass="22965">MFRQHKISGFTLIEMIIVMGIIGIVGTIVYQFIVQGNRVFTQSRDQALAQDTLRKVMDSLAKELRKAQNADNGAYLLEGAQEQSIIFYADIDNDGDRERIRYFLDGIDFKKGVVEPTVNPVEYPSENEVISPVVTNVRNQGAIFTYFDENYTGTEDPFPYPINLNEVKLVHLKFIVDVEPNFPPDPISIETSVMIRNLKTNL</sequence>
<dbReference type="Proteomes" id="UP000231542">
    <property type="component" value="Unassembled WGS sequence"/>
</dbReference>
<evidence type="ECO:0000313" key="2">
    <source>
        <dbReference type="EMBL" id="PIS42455.1"/>
    </source>
</evidence>
<accession>A0A2H0YVD5</accession>
<comment type="caution">
    <text evidence="2">The sequence shown here is derived from an EMBL/GenBank/DDBJ whole genome shotgun (WGS) entry which is preliminary data.</text>
</comment>
<dbReference type="NCBIfam" id="TIGR02532">
    <property type="entry name" value="IV_pilin_GFxxxE"/>
    <property type="match status" value="1"/>
</dbReference>
<dbReference type="SUPFAM" id="SSF54523">
    <property type="entry name" value="Pili subunits"/>
    <property type="match status" value="1"/>
</dbReference>
<dbReference type="InterPro" id="IPR045584">
    <property type="entry name" value="Pilin-like"/>
</dbReference>
<protein>
    <recommendedName>
        <fullName evidence="4">Type II secretion system protein J</fullName>
    </recommendedName>
</protein>
<proteinExistence type="predicted"/>
<evidence type="ECO:0000256" key="1">
    <source>
        <dbReference type="SAM" id="Phobius"/>
    </source>
</evidence>
<keyword evidence="1" id="KW-0812">Transmembrane</keyword>
<evidence type="ECO:0008006" key="4">
    <source>
        <dbReference type="Google" id="ProtNLM"/>
    </source>
</evidence>
<dbReference type="InterPro" id="IPR012902">
    <property type="entry name" value="N_methyl_site"/>
</dbReference>
<dbReference type="EMBL" id="PEXU01000042">
    <property type="protein sequence ID" value="PIS42455.1"/>
    <property type="molecule type" value="Genomic_DNA"/>
</dbReference>